<sequence>MTSTAAAPRRKNRATLAITAGVVAALLIAFFIFAGLYADILWFDQLGFLNVLLTEWGWGIGLFVAGFLGMAVPVFLSILLAYRFRPIYARLNSQLDRYQQVIEPLRRLAMFGIPAVIGLFAGVSASTRWQAVLLYFNRTPSGTKDPQFGLDASFYLFELPFLHGLVGFASAVVLVAGLAGLATAYLYGAIRVAGREVRISKAARVQIAVMAALYIGLQALSIYLDQYLTVTQSGGLITGASYADVSAVIPARNIVAAVAGIVAILFLITAVIGRWRLP</sequence>
<feature type="transmembrane region" description="Helical" evidence="5">
    <location>
        <begin position="16"/>
        <end position="38"/>
    </location>
</feature>
<dbReference type="PANTHER" id="PTHR39344:SF1">
    <property type="entry name" value="UPF0182 PROTEIN SLL1060"/>
    <property type="match status" value="1"/>
</dbReference>
<keyword evidence="2 5" id="KW-0812">Transmembrane</keyword>
<evidence type="ECO:0000256" key="4">
    <source>
        <dbReference type="ARBA" id="ARBA00023136"/>
    </source>
</evidence>
<dbReference type="Pfam" id="PF03699">
    <property type="entry name" value="UPF0182"/>
    <property type="match status" value="1"/>
</dbReference>
<feature type="transmembrane region" description="Helical" evidence="5">
    <location>
        <begin position="207"/>
        <end position="224"/>
    </location>
</feature>
<dbReference type="InterPro" id="IPR005372">
    <property type="entry name" value="UPF0182"/>
</dbReference>
<feature type="transmembrane region" description="Helical" evidence="5">
    <location>
        <begin position="58"/>
        <end position="84"/>
    </location>
</feature>
<feature type="transmembrane region" description="Helical" evidence="5">
    <location>
        <begin position="254"/>
        <end position="273"/>
    </location>
</feature>
<feature type="transmembrane region" description="Helical" evidence="5">
    <location>
        <begin position="161"/>
        <end position="187"/>
    </location>
</feature>
<evidence type="ECO:0000256" key="2">
    <source>
        <dbReference type="ARBA" id="ARBA00022692"/>
    </source>
</evidence>
<protein>
    <submittedName>
        <fullName evidence="6">Uncharacterized protein</fullName>
    </submittedName>
</protein>
<keyword evidence="1" id="KW-1003">Cell membrane</keyword>
<dbReference type="EMBL" id="AP027731">
    <property type="protein sequence ID" value="BDZ44551.1"/>
    <property type="molecule type" value="Genomic_DNA"/>
</dbReference>
<evidence type="ECO:0000313" key="7">
    <source>
        <dbReference type="Proteomes" id="UP001321498"/>
    </source>
</evidence>
<keyword evidence="7" id="KW-1185">Reference proteome</keyword>
<proteinExistence type="predicted"/>
<accession>A0ABN6XLP4</accession>
<keyword evidence="3 5" id="KW-1133">Transmembrane helix</keyword>
<keyword evidence="4 5" id="KW-0472">Membrane</keyword>
<evidence type="ECO:0000256" key="3">
    <source>
        <dbReference type="ARBA" id="ARBA00022989"/>
    </source>
</evidence>
<name>A0ABN6XLP4_9MICO</name>
<organism evidence="6 7">
    <name type="scientific">Naasia aerilata</name>
    <dbReference type="NCBI Taxonomy" id="1162966"/>
    <lineage>
        <taxon>Bacteria</taxon>
        <taxon>Bacillati</taxon>
        <taxon>Actinomycetota</taxon>
        <taxon>Actinomycetes</taxon>
        <taxon>Micrococcales</taxon>
        <taxon>Microbacteriaceae</taxon>
        <taxon>Naasia</taxon>
    </lineage>
</organism>
<dbReference type="Proteomes" id="UP001321498">
    <property type="component" value="Chromosome"/>
</dbReference>
<evidence type="ECO:0000256" key="1">
    <source>
        <dbReference type="ARBA" id="ARBA00022475"/>
    </source>
</evidence>
<evidence type="ECO:0000313" key="6">
    <source>
        <dbReference type="EMBL" id="BDZ44551.1"/>
    </source>
</evidence>
<evidence type="ECO:0000256" key="5">
    <source>
        <dbReference type="SAM" id="Phobius"/>
    </source>
</evidence>
<gene>
    <name evidence="6" type="ORF">GCM10025866_04600</name>
</gene>
<dbReference type="PANTHER" id="PTHR39344">
    <property type="entry name" value="UPF0182 PROTEIN SLL1060"/>
    <property type="match status" value="1"/>
</dbReference>
<reference evidence="7" key="1">
    <citation type="journal article" date="2019" name="Int. J. Syst. Evol. Microbiol.">
        <title>The Global Catalogue of Microorganisms (GCM) 10K type strain sequencing project: providing services to taxonomists for standard genome sequencing and annotation.</title>
        <authorList>
            <consortium name="The Broad Institute Genomics Platform"/>
            <consortium name="The Broad Institute Genome Sequencing Center for Infectious Disease"/>
            <person name="Wu L."/>
            <person name="Ma J."/>
        </authorList>
    </citation>
    <scope>NUCLEOTIDE SEQUENCE [LARGE SCALE GENOMIC DNA]</scope>
    <source>
        <strain evidence="7">NBRC 108725</strain>
    </source>
</reference>
<feature type="transmembrane region" description="Helical" evidence="5">
    <location>
        <begin position="105"/>
        <end position="125"/>
    </location>
</feature>